<keyword evidence="2" id="KW-0012">Acyltransferase</keyword>
<dbReference type="CDD" id="cd04301">
    <property type="entry name" value="NAT_SF"/>
    <property type="match status" value="1"/>
</dbReference>
<protein>
    <submittedName>
        <fullName evidence="4">GNAT family N-acetyltransferase</fullName>
    </submittedName>
</protein>
<dbReference type="PANTHER" id="PTHR43800:SF1">
    <property type="entry name" value="PEPTIDYL-LYSINE N-ACETYLTRANSFERASE YJAB"/>
    <property type="match status" value="1"/>
</dbReference>
<organism evidence="4 5">
    <name type="scientific">Streptomyces carminius</name>
    <dbReference type="NCBI Taxonomy" id="2665496"/>
    <lineage>
        <taxon>Bacteria</taxon>
        <taxon>Bacillati</taxon>
        <taxon>Actinomycetota</taxon>
        <taxon>Actinomycetes</taxon>
        <taxon>Kitasatosporales</taxon>
        <taxon>Streptomycetaceae</taxon>
        <taxon>Streptomyces</taxon>
    </lineage>
</organism>
<sequence length="142" mass="15578">MDAVADDEPPSLGTLREYAADGRLWVAADPADPRDRPVAYLLADPVDGNTHVEQVSVHPGSARRGIGRALIDHLARQAAARGEGALTLTTFAEVPWNAPYYERCGFRRLAPAELTPGLRAIRSREAAHGLDQWPRVCMRRDL</sequence>
<dbReference type="InterPro" id="IPR000182">
    <property type="entry name" value="GNAT_dom"/>
</dbReference>
<keyword evidence="1 4" id="KW-0808">Transferase</keyword>
<dbReference type="EMBL" id="PGGW01000053">
    <property type="protein sequence ID" value="PJE96882.1"/>
    <property type="molecule type" value="Genomic_DNA"/>
</dbReference>
<evidence type="ECO:0000256" key="1">
    <source>
        <dbReference type="ARBA" id="ARBA00022679"/>
    </source>
</evidence>
<dbReference type="Pfam" id="PF00583">
    <property type="entry name" value="Acetyltransf_1"/>
    <property type="match status" value="1"/>
</dbReference>
<evidence type="ECO:0000313" key="5">
    <source>
        <dbReference type="Proteomes" id="UP000230407"/>
    </source>
</evidence>
<reference evidence="4 5" key="1">
    <citation type="submission" date="2017-11" db="EMBL/GenBank/DDBJ databases">
        <title>Streptomyces carmine sp. nov., a novel actinomycete isolated from Sophora alopecuroides in Xinjiang, China.</title>
        <authorList>
            <person name="Wang Y."/>
            <person name="Luo X."/>
            <person name="Wan C."/>
            <person name="Zhang L."/>
        </authorList>
    </citation>
    <scope>NUCLEOTIDE SEQUENCE [LARGE SCALE GENOMIC DNA]</scope>
    <source>
        <strain evidence="4 5">TRM SA0054</strain>
    </source>
</reference>
<evidence type="ECO:0000259" key="3">
    <source>
        <dbReference type="PROSITE" id="PS51186"/>
    </source>
</evidence>
<dbReference type="Gene3D" id="3.40.630.30">
    <property type="match status" value="1"/>
</dbReference>
<keyword evidence="5" id="KW-1185">Reference proteome</keyword>
<name>A0A2M8LY52_9ACTN</name>
<evidence type="ECO:0000256" key="2">
    <source>
        <dbReference type="ARBA" id="ARBA00023315"/>
    </source>
</evidence>
<dbReference type="SUPFAM" id="SSF55729">
    <property type="entry name" value="Acyl-CoA N-acyltransferases (Nat)"/>
    <property type="match status" value="1"/>
</dbReference>
<dbReference type="Proteomes" id="UP000230407">
    <property type="component" value="Unassembled WGS sequence"/>
</dbReference>
<evidence type="ECO:0000313" key="4">
    <source>
        <dbReference type="EMBL" id="PJE96882.1"/>
    </source>
</evidence>
<gene>
    <name evidence="4" type="ORF">CUT44_15595</name>
</gene>
<dbReference type="PANTHER" id="PTHR43800">
    <property type="entry name" value="PEPTIDYL-LYSINE N-ACETYLTRANSFERASE YJAB"/>
    <property type="match status" value="1"/>
</dbReference>
<comment type="caution">
    <text evidence="4">The sequence shown here is derived from an EMBL/GenBank/DDBJ whole genome shotgun (WGS) entry which is preliminary data.</text>
</comment>
<feature type="domain" description="N-acetyltransferase" evidence="3">
    <location>
        <begin position="1"/>
        <end position="125"/>
    </location>
</feature>
<accession>A0A2M8LY52</accession>
<dbReference type="GO" id="GO:0016747">
    <property type="term" value="F:acyltransferase activity, transferring groups other than amino-acyl groups"/>
    <property type="evidence" value="ECO:0007669"/>
    <property type="project" value="InterPro"/>
</dbReference>
<proteinExistence type="predicted"/>
<dbReference type="AlphaFoldDB" id="A0A2M8LY52"/>
<dbReference type="InterPro" id="IPR016181">
    <property type="entry name" value="Acyl_CoA_acyltransferase"/>
</dbReference>
<dbReference type="PROSITE" id="PS51186">
    <property type="entry name" value="GNAT"/>
    <property type="match status" value="1"/>
</dbReference>